<sequence>MLQSLGGLNRYLSPFGCAKKLKKKQKYKEKLYQEVEKVAGKVRGFYDKSLIEEISGEDSKKMMFIDGCFVVQFIHCVTSKDDDLHMSDQEVADVKRDLFLLENQLPYPVLDLLMNLRFTEEEKKNRIDEFLQIRKPHKSLSMLALGKPPPPSAPKIKKRTNGDKQHSAGPAHLLELLHSKFIPEETKESGDSGHRGHYLYYSVKDLKKVGIHFRPSKLMD</sequence>
<feature type="region of interest" description="Disordered" evidence="1">
    <location>
        <begin position="141"/>
        <end position="167"/>
    </location>
</feature>
<dbReference type="AlphaFoldDB" id="A0A4U5PM72"/>
<accession>A0A4U5PM72</accession>
<dbReference type="EMBL" id="RCHU01000709">
    <property type="protein sequence ID" value="TKR97840.1"/>
    <property type="molecule type" value="Genomic_DNA"/>
</dbReference>
<name>A0A4U5PM72_POPAL</name>
<protein>
    <submittedName>
        <fullName evidence="2">Uncharacterized protein</fullName>
    </submittedName>
</protein>
<dbReference type="Pfam" id="PF03140">
    <property type="entry name" value="DUF247"/>
    <property type="match status" value="1"/>
</dbReference>
<dbReference type="STRING" id="43335.A0A4U5PM72"/>
<dbReference type="PANTHER" id="PTHR31549:SF149">
    <property type="entry name" value="ISOPRENOID SYNTHASE DOMAIN-CONTAINING PROTEIN"/>
    <property type="match status" value="1"/>
</dbReference>
<dbReference type="PANTHER" id="PTHR31549">
    <property type="entry name" value="PROTEIN, PUTATIVE (DUF247)-RELATED-RELATED"/>
    <property type="match status" value="1"/>
</dbReference>
<comment type="caution">
    <text evidence="2">The sequence shown here is derived from an EMBL/GenBank/DDBJ whole genome shotgun (WGS) entry which is preliminary data.</text>
</comment>
<evidence type="ECO:0000256" key="1">
    <source>
        <dbReference type="SAM" id="MobiDB-lite"/>
    </source>
</evidence>
<proteinExistence type="predicted"/>
<dbReference type="InterPro" id="IPR004158">
    <property type="entry name" value="DUF247_pln"/>
</dbReference>
<gene>
    <name evidence="2" type="ORF">D5086_0000208480</name>
</gene>
<reference evidence="2" key="1">
    <citation type="submission" date="2018-10" db="EMBL/GenBank/DDBJ databases">
        <title>Population genomic analysis revealed the cold adaptation of white poplar.</title>
        <authorList>
            <person name="Liu Y.-J."/>
        </authorList>
    </citation>
    <scope>NUCLEOTIDE SEQUENCE [LARGE SCALE GENOMIC DNA]</scope>
    <source>
        <strain evidence="2">PAL-ZL1</strain>
    </source>
</reference>
<organism evidence="2">
    <name type="scientific">Populus alba</name>
    <name type="common">White poplar</name>
    <dbReference type="NCBI Taxonomy" id="43335"/>
    <lineage>
        <taxon>Eukaryota</taxon>
        <taxon>Viridiplantae</taxon>
        <taxon>Streptophyta</taxon>
        <taxon>Embryophyta</taxon>
        <taxon>Tracheophyta</taxon>
        <taxon>Spermatophyta</taxon>
        <taxon>Magnoliopsida</taxon>
        <taxon>eudicotyledons</taxon>
        <taxon>Gunneridae</taxon>
        <taxon>Pentapetalae</taxon>
        <taxon>rosids</taxon>
        <taxon>fabids</taxon>
        <taxon>Malpighiales</taxon>
        <taxon>Salicaceae</taxon>
        <taxon>Saliceae</taxon>
        <taxon>Populus</taxon>
    </lineage>
</organism>
<evidence type="ECO:0000313" key="2">
    <source>
        <dbReference type="EMBL" id="TKR97840.1"/>
    </source>
</evidence>